<evidence type="ECO:0000256" key="5">
    <source>
        <dbReference type="ARBA" id="ARBA00022496"/>
    </source>
</evidence>
<dbReference type="Pfam" id="PF07715">
    <property type="entry name" value="Plug"/>
    <property type="match status" value="1"/>
</dbReference>
<evidence type="ECO:0000313" key="22">
    <source>
        <dbReference type="Proteomes" id="UP000194139"/>
    </source>
</evidence>
<name>A0A1W6Z149_9BORD</name>
<evidence type="ECO:0000256" key="17">
    <source>
        <dbReference type="SAM" id="MobiDB-lite"/>
    </source>
</evidence>
<evidence type="ECO:0000256" key="6">
    <source>
        <dbReference type="ARBA" id="ARBA00022692"/>
    </source>
</evidence>
<keyword evidence="10 16" id="KW-0798">TonB box</keyword>
<evidence type="ECO:0000256" key="4">
    <source>
        <dbReference type="ARBA" id="ARBA00022452"/>
    </source>
</evidence>
<dbReference type="Pfam" id="PF00593">
    <property type="entry name" value="TonB_dep_Rec_b-barrel"/>
    <property type="match status" value="1"/>
</dbReference>
<evidence type="ECO:0000256" key="10">
    <source>
        <dbReference type="ARBA" id="ARBA00023077"/>
    </source>
</evidence>
<dbReference type="AlphaFoldDB" id="A0A1W6Z149"/>
<feature type="chain" id="PRO_5013320839" evidence="18">
    <location>
        <begin position="37"/>
        <end position="736"/>
    </location>
</feature>
<dbReference type="Proteomes" id="UP000194139">
    <property type="component" value="Chromosome"/>
</dbReference>
<dbReference type="InterPro" id="IPR036942">
    <property type="entry name" value="Beta-barrel_TonB_sf"/>
</dbReference>
<sequence>MVSQAAGRQRPSRQHSFAFVLTAAAAALCAASPVRAQGPAQDSFPPPADGAAAGSFSADAPVTQLPTVTTQATAVDDDTLVHLETPVNTGALGTRTQLETPFSSTVVTAQDIEDRQVNKLGDLFALDASVSDNSASYGGWASYLSVRGLPLDWQNSYRIDGKPFLSYVTVLPYEQFERVELLKGASGFMYGFGTPGGLINYVTKRPTDEPLRQIDLGYISPGLLSEHVDIGGRAGSSGAFGYRLNATHQGGTTYNDGYLNRNSFSLALDARLTDRLTWDFQSIVQNRNANEQEPSIYTGMMTGTRLPSPVRNDNDNLVGNGTYADNKFRFYSTGLTYRLNSDWTFSTNYSYSSTRTRRNESVLYLQDAAGDYMDNHSDYGEAYAYNQWQGMVQGKFHTGPLQHQVVIGASWQKQKSDFSSTYFSGLIGPGNIYRQNTNTYYSEGSLDLYRAAEITQKAVFVSDTVDLTRGWSVLGGIRYTDYSQVGFNPDGSRDSTYDKNGVPTPTLALMYNFAPQTMAYASYMESLEPGSTAGANYANFGALLDPLKSKQYEMGVKTQQENWAATAAVFRIEKKAEYTNASNELVQDGKSIFHGVELAGSVRVARDWNVGTSLMFLDSEYRKGSAYIGNRVAGAPKFVAAAQITYSVPYLPGLRLRADAKYTGATMLGASNDIQVDDYTIVNIGAIYDTRIAGYDATFRAGINNVANKKYWLYQSSDYIKAGDPRTFMVNASVRF</sequence>
<evidence type="ECO:0000259" key="20">
    <source>
        <dbReference type="Pfam" id="PF07715"/>
    </source>
</evidence>
<keyword evidence="13 14" id="KW-0998">Cell outer membrane</keyword>
<dbReference type="InterPro" id="IPR012910">
    <property type="entry name" value="Plug_dom"/>
</dbReference>
<organism evidence="21 22">
    <name type="scientific">Bordetella genomosp. 9</name>
    <dbReference type="NCBI Taxonomy" id="1416803"/>
    <lineage>
        <taxon>Bacteria</taxon>
        <taxon>Pseudomonadati</taxon>
        <taxon>Pseudomonadota</taxon>
        <taxon>Betaproteobacteria</taxon>
        <taxon>Burkholderiales</taxon>
        <taxon>Alcaligenaceae</taxon>
        <taxon>Bordetella</taxon>
    </lineage>
</organism>
<dbReference type="Gene3D" id="2.40.170.20">
    <property type="entry name" value="TonB-dependent receptor, beta-barrel domain"/>
    <property type="match status" value="1"/>
</dbReference>
<feature type="region of interest" description="Disordered" evidence="17">
    <location>
        <begin position="36"/>
        <end position="55"/>
    </location>
</feature>
<evidence type="ECO:0000256" key="15">
    <source>
        <dbReference type="PROSITE-ProRule" id="PRU10144"/>
    </source>
</evidence>
<dbReference type="CDD" id="cd01347">
    <property type="entry name" value="ligand_gated_channel"/>
    <property type="match status" value="1"/>
</dbReference>
<keyword evidence="8" id="KW-0408">Iron</keyword>
<feature type="domain" description="TonB-dependent receptor-like beta-barrel" evidence="19">
    <location>
        <begin position="310"/>
        <end position="706"/>
    </location>
</feature>
<keyword evidence="6 14" id="KW-0812">Transmembrane</keyword>
<dbReference type="PANTHER" id="PTHR32552">
    <property type="entry name" value="FERRICHROME IRON RECEPTOR-RELATED"/>
    <property type="match status" value="1"/>
</dbReference>
<evidence type="ECO:0000256" key="16">
    <source>
        <dbReference type="RuleBase" id="RU003357"/>
    </source>
</evidence>
<dbReference type="GO" id="GO:0015891">
    <property type="term" value="P:siderophore transport"/>
    <property type="evidence" value="ECO:0007669"/>
    <property type="project" value="InterPro"/>
</dbReference>
<gene>
    <name evidence="21" type="ORF">CAL13_13125</name>
</gene>
<evidence type="ECO:0000256" key="13">
    <source>
        <dbReference type="ARBA" id="ARBA00023237"/>
    </source>
</evidence>
<keyword evidence="9" id="KW-0406">Ion transport</keyword>
<dbReference type="PROSITE" id="PS01156">
    <property type="entry name" value="TONB_DEPENDENT_REC_2"/>
    <property type="match status" value="1"/>
</dbReference>
<dbReference type="GO" id="GO:0015344">
    <property type="term" value="F:siderophore uptake transmembrane transporter activity"/>
    <property type="evidence" value="ECO:0007669"/>
    <property type="project" value="TreeGrafter"/>
</dbReference>
<feature type="domain" description="TonB-dependent receptor plug" evidence="20">
    <location>
        <begin position="97"/>
        <end position="197"/>
    </location>
</feature>
<comment type="similarity">
    <text evidence="2 14 16">Belongs to the TonB-dependent receptor family.</text>
</comment>
<keyword evidence="11 14" id="KW-0472">Membrane</keyword>
<feature type="signal peptide" evidence="18">
    <location>
        <begin position="1"/>
        <end position="36"/>
    </location>
</feature>
<dbReference type="GO" id="GO:0009279">
    <property type="term" value="C:cell outer membrane"/>
    <property type="evidence" value="ECO:0007669"/>
    <property type="project" value="UniProtKB-SubCell"/>
</dbReference>
<dbReference type="PROSITE" id="PS52016">
    <property type="entry name" value="TONB_DEPENDENT_REC_3"/>
    <property type="match status" value="1"/>
</dbReference>
<evidence type="ECO:0000259" key="19">
    <source>
        <dbReference type="Pfam" id="PF00593"/>
    </source>
</evidence>
<evidence type="ECO:0000256" key="14">
    <source>
        <dbReference type="PROSITE-ProRule" id="PRU01360"/>
    </source>
</evidence>
<dbReference type="GO" id="GO:0038023">
    <property type="term" value="F:signaling receptor activity"/>
    <property type="evidence" value="ECO:0007669"/>
    <property type="project" value="InterPro"/>
</dbReference>
<evidence type="ECO:0000256" key="8">
    <source>
        <dbReference type="ARBA" id="ARBA00023004"/>
    </source>
</evidence>
<evidence type="ECO:0000256" key="3">
    <source>
        <dbReference type="ARBA" id="ARBA00022448"/>
    </source>
</evidence>
<dbReference type="SUPFAM" id="SSF56935">
    <property type="entry name" value="Porins"/>
    <property type="match status" value="1"/>
</dbReference>
<feature type="short sequence motif" description="TonB C-terminal box" evidence="15">
    <location>
        <begin position="719"/>
        <end position="736"/>
    </location>
</feature>
<dbReference type="InterPro" id="IPR010917">
    <property type="entry name" value="TonB_rcpt_CS"/>
</dbReference>
<evidence type="ECO:0000256" key="12">
    <source>
        <dbReference type="ARBA" id="ARBA00023170"/>
    </source>
</evidence>
<evidence type="ECO:0000256" key="11">
    <source>
        <dbReference type="ARBA" id="ARBA00023136"/>
    </source>
</evidence>
<dbReference type="InterPro" id="IPR037066">
    <property type="entry name" value="Plug_dom_sf"/>
</dbReference>
<dbReference type="InterPro" id="IPR010105">
    <property type="entry name" value="TonB_sidphr_rcpt"/>
</dbReference>
<evidence type="ECO:0000256" key="1">
    <source>
        <dbReference type="ARBA" id="ARBA00004571"/>
    </source>
</evidence>
<dbReference type="Gene3D" id="2.170.130.10">
    <property type="entry name" value="TonB-dependent receptor, plug domain"/>
    <property type="match status" value="1"/>
</dbReference>
<accession>A0A1W6Z149</accession>
<reference evidence="21 22" key="1">
    <citation type="submission" date="2017-05" db="EMBL/GenBank/DDBJ databases">
        <title>Complete and WGS of Bordetella genogroups.</title>
        <authorList>
            <person name="Spilker T."/>
            <person name="LiPuma J."/>
        </authorList>
    </citation>
    <scope>NUCLEOTIDE SEQUENCE [LARGE SCALE GENOMIC DNA]</scope>
    <source>
        <strain evidence="21 22">AU17164</strain>
    </source>
</reference>
<dbReference type="EMBL" id="CP021109">
    <property type="protein sequence ID" value="ARP87046.1"/>
    <property type="molecule type" value="Genomic_DNA"/>
</dbReference>
<proteinExistence type="inferred from homology"/>
<evidence type="ECO:0000256" key="18">
    <source>
        <dbReference type="SAM" id="SignalP"/>
    </source>
</evidence>
<protein>
    <submittedName>
        <fullName evidence="21">TonB-dependent siderophore receptor</fullName>
    </submittedName>
</protein>
<dbReference type="NCBIfam" id="TIGR01783">
    <property type="entry name" value="TonB-siderophor"/>
    <property type="match status" value="1"/>
</dbReference>
<keyword evidence="7 18" id="KW-0732">Signal</keyword>
<evidence type="ECO:0000256" key="7">
    <source>
        <dbReference type="ARBA" id="ARBA00022729"/>
    </source>
</evidence>
<dbReference type="InterPro" id="IPR039426">
    <property type="entry name" value="TonB-dep_rcpt-like"/>
</dbReference>
<evidence type="ECO:0000313" key="21">
    <source>
        <dbReference type="EMBL" id="ARP87046.1"/>
    </source>
</evidence>
<keyword evidence="22" id="KW-1185">Reference proteome</keyword>
<comment type="subcellular location">
    <subcellularLocation>
        <location evidence="1 14">Cell outer membrane</location>
        <topology evidence="1 14">Multi-pass membrane protein</topology>
    </subcellularLocation>
</comment>
<keyword evidence="12 21" id="KW-0675">Receptor</keyword>
<keyword evidence="4 14" id="KW-1134">Transmembrane beta strand</keyword>
<keyword evidence="5" id="KW-0410">Iron transport</keyword>
<evidence type="ECO:0000256" key="9">
    <source>
        <dbReference type="ARBA" id="ARBA00023065"/>
    </source>
</evidence>
<dbReference type="PANTHER" id="PTHR32552:SF82">
    <property type="entry name" value="FCUA PROTEIN"/>
    <property type="match status" value="1"/>
</dbReference>
<dbReference type="InterPro" id="IPR000531">
    <property type="entry name" value="Beta-barrel_TonB"/>
</dbReference>
<evidence type="ECO:0000256" key="2">
    <source>
        <dbReference type="ARBA" id="ARBA00009810"/>
    </source>
</evidence>
<keyword evidence="3 14" id="KW-0813">Transport</keyword>